<dbReference type="EMBL" id="BPQB01000009">
    <property type="protein sequence ID" value="GJE88290.1"/>
    <property type="molecule type" value="Genomic_DNA"/>
</dbReference>
<dbReference type="Proteomes" id="UP000703269">
    <property type="component" value="Unassembled WGS sequence"/>
</dbReference>
<proteinExistence type="predicted"/>
<keyword evidence="2" id="KW-1185">Reference proteome</keyword>
<evidence type="ECO:0000313" key="1">
    <source>
        <dbReference type="EMBL" id="GJE88290.1"/>
    </source>
</evidence>
<protein>
    <recommendedName>
        <fullName evidence="3">ABM domain-containing protein</fullName>
    </recommendedName>
</protein>
<dbReference type="AlphaFoldDB" id="A0A9P3G677"/>
<dbReference type="OrthoDB" id="3830579at2759"/>
<evidence type="ECO:0008006" key="3">
    <source>
        <dbReference type="Google" id="ProtNLM"/>
    </source>
</evidence>
<comment type="caution">
    <text evidence="1">The sequence shown here is derived from an EMBL/GenBank/DDBJ whole genome shotgun (WGS) entry which is preliminary data.</text>
</comment>
<reference evidence="1 2" key="1">
    <citation type="submission" date="2021-08" db="EMBL/GenBank/DDBJ databases">
        <title>Draft Genome Sequence of Phanerochaete sordida strain YK-624.</title>
        <authorList>
            <person name="Mori T."/>
            <person name="Dohra H."/>
            <person name="Suzuki T."/>
            <person name="Kawagishi H."/>
            <person name="Hirai H."/>
        </authorList>
    </citation>
    <scope>NUCLEOTIDE SEQUENCE [LARGE SCALE GENOMIC DNA]</scope>
    <source>
        <strain evidence="1 2">YK-624</strain>
    </source>
</reference>
<accession>A0A9P3G677</accession>
<organism evidence="1 2">
    <name type="scientific">Phanerochaete sordida</name>
    <dbReference type="NCBI Taxonomy" id="48140"/>
    <lineage>
        <taxon>Eukaryota</taxon>
        <taxon>Fungi</taxon>
        <taxon>Dikarya</taxon>
        <taxon>Basidiomycota</taxon>
        <taxon>Agaricomycotina</taxon>
        <taxon>Agaricomycetes</taxon>
        <taxon>Polyporales</taxon>
        <taxon>Phanerochaetaceae</taxon>
        <taxon>Phanerochaete</taxon>
    </lineage>
</organism>
<gene>
    <name evidence="1" type="ORF">PsYK624_043730</name>
</gene>
<sequence length="211" mass="22766">MTPPVVGIVKVSATEAYRANPSIINEALAILASVPGTLGQWHGLGIQDPESLYFVNVWESAARREAFAQDTDTYARLAKAIGAAFDSAAPAWRYHVPFVVEPSKALSSPATEFAVWRVKDGVDVEQFKPLVQRLHGLAAERLGADVAAGSWGATLEDPRVFVVCIGWSSIEAYKTAAATQKEIMGHIGEMMQIADLVEAKHAGLTRYSRGE</sequence>
<evidence type="ECO:0000313" key="2">
    <source>
        <dbReference type="Proteomes" id="UP000703269"/>
    </source>
</evidence>
<name>A0A9P3G677_9APHY</name>
<dbReference type="Gene3D" id="3.30.70.100">
    <property type="match status" value="2"/>
</dbReference>